<organism evidence="2 3">
    <name type="scientific">Ramazzottius varieornatus</name>
    <name type="common">Water bear</name>
    <name type="synonym">Tardigrade</name>
    <dbReference type="NCBI Taxonomy" id="947166"/>
    <lineage>
        <taxon>Eukaryota</taxon>
        <taxon>Metazoa</taxon>
        <taxon>Ecdysozoa</taxon>
        <taxon>Tardigrada</taxon>
        <taxon>Eutardigrada</taxon>
        <taxon>Parachela</taxon>
        <taxon>Hypsibioidea</taxon>
        <taxon>Ramazzottiidae</taxon>
        <taxon>Ramazzottius</taxon>
    </lineage>
</organism>
<feature type="compositionally biased region" description="Basic and acidic residues" evidence="1">
    <location>
        <begin position="71"/>
        <end position="80"/>
    </location>
</feature>
<evidence type="ECO:0000313" key="2">
    <source>
        <dbReference type="EMBL" id="GAV07525.1"/>
    </source>
</evidence>
<evidence type="ECO:0000313" key="3">
    <source>
        <dbReference type="Proteomes" id="UP000186922"/>
    </source>
</evidence>
<sequence length="80" mass="8933">MPLSVHWPNASSARWSNDSFALLTSRVLPPPFIKMPKTSLMILSCVDDQCPPLTRVPNPQMPSLQHLPKLLSERTSPKVV</sequence>
<dbReference type="AlphaFoldDB" id="A0A1D1W1S9"/>
<evidence type="ECO:0000256" key="1">
    <source>
        <dbReference type="SAM" id="MobiDB-lite"/>
    </source>
</evidence>
<accession>A0A1D1W1S9</accession>
<protein>
    <submittedName>
        <fullName evidence="2">Uncharacterized protein</fullName>
    </submittedName>
</protein>
<name>A0A1D1W1S9_RAMVA</name>
<comment type="caution">
    <text evidence="2">The sequence shown here is derived from an EMBL/GenBank/DDBJ whole genome shotgun (WGS) entry which is preliminary data.</text>
</comment>
<reference evidence="2 3" key="1">
    <citation type="journal article" date="2016" name="Nat. Commun.">
        <title>Extremotolerant tardigrade genome and improved radiotolerance of human cultured cells by tardigrade-unique protein.</title>
        <authorList>
            <person name="Hashimoto T."/>
            <person name="Horikawa D.D."/>
            <person name="Saito Y."/>
            <person name="Kuwahara H."/>
            <person name="Kozuka-Hata H."/>
            <person name="Shin-I T."/>
            <person name="Minakuchi Y."/>
            <person name="Ohishi K."/>
            <person name="Motoyama A."/>
            <person name="Aizu T."/>
            <person name="Enomoto A."/>
            <person name="Kondo K."/>
            <person name="Tanaka S."/>
            <person name="Hara Y."/>
            <person name="Koshikawa S."/>
            <person name="Sagara H."/>
            <person name="Miura T."/>
            <person name="Yokobori S."/>
            <person name="Miyagawa K."/>
            <person name="Suzuki Y."/>
            <person name="Kubo T."/>
            <person name="Oyama M."/>
            <person name="Kohara Y."/>
            <person name="Fujiyama A."/>
            <person name="Arakawa K."/>
            <person name="Katayama T."/>
            <person name="Toyoda A."/>
            <person name="Kunieda T."/>
        </authorList>
    </citation>
    <scope>NUCLEOTIDE SEQUENCE [LARGE SCALE GENOMIC DNA]</scope>
    <source>
        <strain evidence="2 3">YOKOZUNA-1</strain>
    </source>
</reference>
<feature type="region of interest" description="Disordered" evidence="1">
    <location>
        <begin position="54"/>
        <end position="80"/>
    </location>
</feature>
<dbReference type="EMBL" id="BDGG01000015">
    <property type="protein sequence ID" value="GAV07525.1"/>
    <property type="molecule type" value="Genomic_DNA"/>
</dbReference>
<dbReference type="Proteomes" id="UP000186922">
    <property type="component" value="Unassembled WGS sequence"/>
</dbReference>
<gene>
    <name evidence="2" type="primary">RvY_17350-1</name>
    <name evidence="2" type="synonym">RvY_17350.1</name>
    <name evidence="2" type="ORF">RvY_17350</name>
</gene>
<keyword evidence="3" id="KW-1185">Reference proteome</keyword>
<proteinExistence type="predicted"/>